<dbReference type="PATRIC" id="fig|1339316.3.peg.1353"/>
<organism evidence="3 4">
    <name type="scientific">Bacteroides fragilis str. 3998T(B)3</name>
    <dbReference type="NCBI Taxonomy" id="1339316"/>
    <lineage>
        <taxon>Bacteria</taxon>
        <taxon>Pseudomonadati</taxon>
        <taxon>Bacteroidota</taxon>
        <taxon>Bacteroidia</taxon>
        <taxon>Bacteroidales</taxon>
        <taxon>Bacteroidaceae</taxon>
        <taxon>Bacteroides</taxon>
    </lineage>
</organism>
<dbReference type="RefSeq" id="WP_004289391.1">
    <property type="nucleotide sequence ID" value="NZ_JGDB01000027.1"/>
</dbReference>
<proteinExistence type="predicted"/>
<evidence type="ECO:0000259" key="2">
    <source>
        <dbReference type="Pfam" id="PF03703"/>
    </source>
</evidence>
<gene>
    <name evidence="3" type="ORF">M125_1391</name>
</gene>
<evidence type="ECO:0000313" key="3">
    <source>
        <dbReference type="EMBL" id="EXY91896.1"/>
    </source>
</evidence>
<dbReference type="GeneID" id="99669123"/>
<evidence type="ECO:0000313" key="4">
    <source>
        <dbReference type="Proteomes" id="UP000020773"/>
    </source>
</evidence>
<dbReference type="AlphaFoldDB" id="A0A015V973"/>
<dbReference type="Proteomes" id="UP000020773">
    <property type="component" value="Unassembled WGS sequence"/>
</dbReference>
<keyword evidence="1" id="KW-0472">Membrane</keyword>
<evidence type="ECO:0000256" key="1">
    <source>
        <dbReference type="SAM" id="Phobius"/>
    </source>
</evidence>
<dbReference type="Pfam" id="PF03703">
    <property type="entry name" value="bPH_2"/>
    <property type="match status" value="1"/>
</dbReference>
<feature type="domain" description="YdbS-like PH" evidence="2">
    <location>
        <begin position="70"/>
        <end position="138"/>
    </location>
</feature>
<dbReference type="EMBL" id="JGDB01000027">
    <property type="protein sequence ID" value="EXY91896.1"/>
    <property type="molecule type" value="Genomic_DNA"/>
</dbReference>
<comment type="caution">
    <text evidence="3">The sequence shown here is derived from an EMBL/GenBank/DDBJ whole genome shotgun (WGS) entry which is preliminary data.</text>
</comment>
<feature type="transmembrane region" description="Helical" evidence="1">
    <location>
        <begin position="47"/>
        <end position="67"/>
    </location>
</feature>
<dbReference type="InterPro" id="IPR005182">
    <property type="entry name" value="YdbS-like_PH"/>
</dbReference>
<feature type="transmembrane region" description="Helical" evidence="1">
    <location>
        <begin position="21"/>
        <end position="41"/>
    </location>
</feature>
<accession>A0A015V973</accession>
<reference evidence="3 4" key="1">
    <citation type="submission" date="2014-02" db="EMBL/GenBank/DDBJ databases">
        <authorList>
            <person name="Sears C."/>
            <person name="Carroll K."/>
            <person name="Sack B.R."/>
            <person name="Qadri F."/>
            <person name="Myers L.L."/>
            <person name="Chung G.-T."/>
            <person name="Escheverria P."/>
            <person name="Fraser C.M."/>
            <person name="Sadzewicz L."/>
            <person name="Shefchek K.A."/>
            <person name="Tallon L."/>
            <person name="Das S.P."/>
            <person name="Daugherty S."/>
            <person name="Mongodin E.F."/>
        </authorList>
    </citation>
    <scope>NUCLEOTIDE SEQUENCE [LARGE SCALE GENOMIC DNA]</scope>
    <source>
        <strain evidence="4">3998T(B)3</strain>
    </source>
</reference>
<name>A0A015V973_BACFG</name>
<keyword evidence="1" id="KW-1133">Transmembrane helix</keyword>
<keyword evidence="1" id="KW-0812">Transmembrane</keyword>
<sequence length="165" mass="19393">MTMQHSIQDERNILLRPHTGQFVIDELPLMFVCMAGLVYGGMEGLPLSSMARIVSLFLLLVLLYRFIYLRRIRYRVGEEQLVSEHGIFIRRVDYMELYRIVDFQEHQSLLQQICGLKTVRILSMDRNTPRLDLIGVRCGNDIVAIIRERVEINKRKKGIYEITNH</sequence>
<protein>
    <submittedName>
        <fullName evidence="3">Bacterial PH domain protein</fullName>
    </submittedName>
</protein>